<dbReference type="GO" id="GO:0008757">
    <property type="term" value="F:S-adenosylmethionine-dependent methyltransferase activity"/>
    <property type="evidence" value="ECO:0007669"/>
    <property type="project" value="InterPro"/>
</dbReference>
<organism evidence="2 3">
    <name type="scientific">Brevundimonas vancanneytii</name>
    <dbReference type="NCBI Taxonomy" id="1325724"/>
    <lineage>
        <taxon>Bacteria</taxon>
        <taxon>Pseudomonadati</taxon>
        <taxon>Pseudomonadota</taxon>
        <taxon>Alphaproteobacteria</taxon>
        <taxon>Caulobacterales</taxon>
        <taxon>Caulobacteraceae</taxon>
        <taxon>Brevundimonas</taxon>
    </lineage>
</organism>
<dbReference type="SUPFAM" id="SSF53335">
    <property type="entry name" value="S-adenosyl-L-methionine-dependent methyltransferases"/>
    <property type="match status" value="1"/>
</dbReference>
<dbReference type="PANTHER" id="PTHR42912">
    <property type="entry name" value="METHYLTRANSFERASE"/>
    <property type="match status" value="1"/>
</dbReference>
<dbReference type="Proteomes" id="UP000309952">
    <property type="component" value="Chromosome"/>
</dbReference>
<feature type="domain" description="Methyltransferase type 11" evidence="1">
    <location>
        <begin position="83"/>
        <end position="179"/>
    </location>
</feature>
<evidence type="ECO:0000313" key="2">
    <source>
        <dbReference type="EMBL" id="VTO18517.1"/>
    </source>
</evidence>
<dbReference type="RefSeq" id="WP_138141974.1">
    <property type="nucleotide sequence ID" value="NZ_LR588407.1"/>
</dbReference>
<dbReference type="InterPro" id="IPR013216">
    <property type="entry name" value="Methyltransf_11"/>
</dbReference>
<keyword evidence="3" id="KW-1185">Reference proteome</keyword>
<evidence type="ECO:0000259" key="1">
    <source>
        <dbReference type="Pfam" id="PF08241"/>
    </source>
</evidence>
<dbReference type="KEGG" id="bvy:NCTC9239_02800"/>
<dbReference type="EMBL" id="LR588407">
    <property type="protein sequence ID" value="VTO18517.1"/>
    <property type="molecule type" value="Genomic_DNA"/>
</dbReference>
<dbReference type="CDD" id="cd02440">
    <property type="entry name" value="AdoMet_MTases"/>
    <property type="match status" value="1"/>
</dbReference>
<dbReference type="EC" id="2.1.1.-" evidence="2"/>
<dbReference type="InterPro" id="IPR050508">
    <property type="entry name" value="Methyltransf_Superfamily"/>
</dbReference>
<dbReference type="GO" id="GO:0032259">
    <property type="term" value="P:methylation"/>
    <property type="evidence" value="ECO:0007669"/>
    <property type="project" value="UniProtKB-KW"/>
</dbReference>
<keyword evidence="2" id="KW-0808">Transferase</keyword>
<sequence>MELVDRSDQYVDENGFVDVRRLIAAYGHDEHAARADNYFRGIDNPWTHVLRKPFSNLHETPPTLSGISALLQMLQPKPGDVVVDFGCGTGWLSQALGLLGCRPIGVDISKEALSIARAAVAEHPYLSQRDIRFEAITEGGIPLPDASVDRVICFDSFHHVADQAMYIREFHRILKPGGIAGLHEPGPNHSSTPMSQYEMRQFAVIENDIVVEDIAAIAAETGFEDFRMALFTDIPLTLSLDEYRDMQSRPNRAVVDIGSYVIENNKNRRVFTFRKPGAERLDSRTREGFFGTIEMVSVAENKTDSVRIAITNTGQGSWRASGVEPGCVNIGVKAFDAAGAALNSEPSRIFAVPPLEPGESAEVQIRIASTDLAEGVHFEIDLVAEQVAWLSVLGAPTLKF</sequence>
<dbReference type="PANTHER" id="PTHR42912:SF93">
    <property type="entry name" value="N6-ADENOSINE-METHYLTRANSFERASE TMT1A"/>
    <property type="match status" value="1"/>
</dbReference>
<name>A0A4P1KDK1_9CAUL</name>
<dbReference type="Gene3D" id="3.40.50.150">
    <property type="entry name" value="Vaccinia Virus protein VP39"/>
    <property type="match status" value="1"/>
</dbReference>
<accession>A0A4P1KDK1</accession>
<evidence type="ECO:0000313" key="3">
    <source>
        <dbReference type="Proteomes" id="UP000309952"/>
    </source>
</evidence>
<gene>
    <name evidence="2" type="ORF">NCTC9239_02800</name>
</gene>
<keyword evidence="2" id="KW-0489">Methyltransferase</keyword>
<dbReference type="AlphaFoldDB" id="A0A4P1KDK1"/>
<reference evidence="2 3" key="1">
    <citation type="submission" date="2019-04" db="EMBL/GenBank/DDBJ databases">
        <authorList>
            <consortium name="Pathogen Informatics"/>
        </authorList>
    </citation>
    <scope>NUCLEOTIDE SEQUENCE [LARGE SCALE GENOMIC DNA]</scope>
    <source>
        <strain evidence="2 3">NCTC9239</strain>
    </source>
</reference>
<dbReference type="Pfam" id="PF08241">
    <property type="entry name" value="Methyltransf_11"/>
    <property type="match status" value="1"/>
</dbReference>
<proteinExistence type="predicted"/>
<protein>
    <submittedName>
        <fullName evidence="2">Probable S-adenosylmethionine-dependent methyltransferase MSMEG_2350</fullName>
        <ecNumber evidence="2">2.1.1.-</ecNumber>
    </submittedName>
</protein>
<dbReference type="InterPro" id="IPR029063">
    <property type="entry name" value="SAM-dependent_MTases_sf"/>
</dbReference>